<comment type="caution">
    <text evidence="2">The sequence shown here is derived from an EMBL/GenBank/DDBJ whole genome shotgun (WGS) entry which is preliminary data.</text>
</comment>
<keyword evidence="1" id="KW-0472">Membrane</keyword>
<organism evidence="2 3">
    <name type="scientific">Batillaria attramentaria</name>
    <dbReference type="NCBI Taxonomy" id="370345"/>
    <lineage>
        <taxon>Eukaryota</taxon>
        <taxon>Metazoa</taxon>
        <taxon>Spiralia</taxon>
        <taxon>Lophotrochozoa</taxon>
        <taxon>Mollusca</taxon>
        <taxon>Gastropoda</taxon>
        <taxon>Caenogastropoda</taxon>
        <taxon>Sorbeoconcha</taxon>
        <taxon>Cerithioidea</taxon>
        <taxon>Batillariidae</taxon>
        <taxon>Batillaria</taxon>
    </lineage>
</organism>
<accession>A0ABD0JAG3</accession>
<dbReference type="AlphaFoldDB" id="A0ABD0JAG3"/>
<evidence type="ECO:0000256" key="1">
    <source>
        <dbReference type="SAM" id="Phobius"/>
    </source>
</evidence>
<feature type="transmembrane region" description="Helical" evidence="1">
    <location>
        <begin position="67"/>
        <end position="90"/>
    </location>
</feature>
<gene>
    <name evidence="2" type="ORF">BaRGS_00036855</name>
</gene>
<proteinExistence type="predicted"/>
<dbReference type="Proteomes" id="UP001519460">
    <property type="component" value="Unassembled WGS sequence"/>
</dbReference>
<sequence length="119" mass="13877">MKLTAKHYLANSKVFVKSVPRAKFPYFSPRKNVSHAANLWYWNNVGEKHWYLASGNRQYTDKQQHSLLSICLVSLMLPVWVIESAFSVIWPRISSSKTSEFHLLIWGQNGKVNGRWCYC</sequence>
<protein>
    <submittedName>
        <fullName evidence="2">Uncharacterized protein</fullName>
    </submittedName>
</protein>
<reference evidence="2 3" key="1">
    <citation type="journal article" date="2023" name="Sci. Data">
        <title>Genome assembly of the Korean intertidal mud-creeper Batillaria attramentaria.</title>
        <authorList>
            <person name="Patra A.K."/>
            <person name="Ho P.T."/>
            <person name="Jun S."/>
            <person name="Lee S.J."/>
            <person name="Kim Y."/>
            <person name="Won Y.J."/>
        </authorList>
    </citation>
    <scope>NUCLEOTIDE SEQUENCE [LARGE SCALE GENOMIC DNA]</scope>
    <source>
        <strain evidence="2">Wonlab-2016</strain>
    </source>
</reference>
<name>A0ABD0JAG3_9CAEN</name>
<keyword evidence="3" id="KW-1185">Reference proteome</keyword>
<keyword evidence="1" id="KW-0812">Transmembrane</keyword>
<evidence type="ECO:0000313" key="2">
    <source>
        <dbReference type="EMBL" id="KAK7467930.1"/>
    </source>
</evidence>
<evidence type="ECO:0000313" key="3">
    <source>
        <dbReference type="Proteomes" id="UP001519460"/>
    </source>
</evidence>
<dbReference type="EMBL" id="JACVVK020000531">
    <property type="protein sequence ID" value="KAK7467930.1"/>
    <property type="molecule type" value="Genomic_DNA"/>
</dbReference>
<keyword evidence="1" id="KW-1133">Transmembrane helix</keyword>